<gene>
    <name evidence="1" type="ORF">OKW85_05825</name>
</gene>
<evidence type="ECO:0000313" key="1">
    <source>
        <dbReference type="EMBL" id="UZG50228.1"/>
    </source>
</evidence>
<organism evidence="1 2">
    <name type="scientific">Veillonella rogosae</name>
    <dbReference type="NCBI Taxonomy" id="423477"/>
    <lineage>
        <taxon>Bacteria</taxon>
        <taxon>Bacillati</taxon>
        <taxon>Bacillota</taxon>
        <taxon>Negativicutes</taxon>
        <taxon>Veillonellales</taxon>
        <taxon>Veillonellaceae</taxon>
        <taxon>Veillonella</taxon>
    </lineage>
</organism>
<dbReference type="RefSeq" id="WP_265137413.1">
    <property type="nucleotide sequence ID" value="NZ_CP110418.1"/>
</dbReference>
<accession>A0AA46X4S7</accession>
<proteinExistence type="predicted"/>
<dbReference type="EMBL" id="CP110418">
    <property type="protein sequence ID" value="UZG50228.1"/>
    <property type="molecule type" value="Genomic_DNA"/>
</dbReference>
<dbReference type="KEGG" id="vrg:OKW85_05825"/>
<dbReference type="AlphaFoldDB" id="A0AA46X4S7"/>
<evidence type="ECO:0008006" key="3">
    <source>
        <dbReference type="Google" id="ProtNLM"/>
    </source>
</evidence>
<reference evidence="1" key="1">
    <citation type="submission" date="2022-11" db="EMBL/GenBank/DDBJ databases">
        <title>Complete genome sequence of Veillonella rogosae KCOM 3468 isolated from human Subgingival dental plaque of Chronic peridontitis Lesion.</title>
        <authorList>
            <person name="Park S.-N."/>
            <person name="Lim Y.K."/>
            <person name="Kook J.-K."/>
        </authorList>
    </citation>
    <scope>NUCLEOTIDE SEQUENCE</scope>
    <source>
        <strain evidence="1">KCOM 3468</strain>
    </source>
</reference>
<dbReference type="Proteomes" id="UP001164244">
    <property type="component" value="Chromosome"/>
</dbReference>
<name>A0AA46X4S7_9FIRM</name>
<protein>
    <recommendedName>
        <fullName evidence="3">Transposase</fullName>
    </recommendedName>
</protein>
<evidence type="ECO:0000313" key="2">
    <source>
        <dbReference type="Proteomes" id="UP001164244"/>
    </source>
</evidence>
<sequence length="55" mass="6496">MGYSNEFKRKAIELFYQGEWPKTPAGVSTHIFHNQIREWVKLEQVHDPDINKPKG</sequence>